<evidence type="ECO:0000256" key="10">
    <source>
        <dbReference type="SAM" id="SignalP"/>
    </source>
</evidence>
<proteinExistence type="inferred from homology"/>
<dbReference type="VEuPathDB" id="FungiDB:AAP_02768"/>
<dbReference type="OrthoDB" id="67566at2759"/>
<evidence type="ECO:0000313" key="12">
    <source>
        <dbReference type="Proteomes" id="UP000242877"/>
    </source>
</evidence>
<dbReference type="PANTHER" id="PTHR12692:SF0">
    <property type="entry name" value="GH11935P"/>
    <property type="match status" value="1"/>
</dbReference>
<evidence type="ECO:0000256" key="6">
    <source>
        <dbReference type="ARBA" id="ARBA00022824"/>
    </source>
</evidence>
<dbReference type="Pfam" id="PF04756">
    <property type="entry name" value="OST3_OST6"/>
    <property type="match status" value="1"/>
</dbReference>
<comment type="similarity">
    <text evidence="3">Belongs to the OST3/OST6 family.</text>
</comment>
<evidence type="ECO:0000256" key="7">
    <source>
        <dbReference type="ARBA" id="ARBA00022989"/>
    </source>
</evidence>
<organism evidence="11 12">
    <name type="scientific">Ascosphaera apis ARSEF 7405</name>
    <dbReference type="NCBI Taxonomy" id="392613"/>
    <lineage>
        <taxon>Eukaryota</taxon>
        <taxon>Fungi</taxon>
        <taxon>Dikarya</taxon>
        <taxon>Ascomycota</taxon>
        <taxon>Pezizomycotina</taxon>
        <taxon>Eurotiomycetes</taxon>
        <taxon>Eurotiomycetidae</taxon>
        <taxon>Onygenales</taxon>
        <taxon>Ascosphaeraceae</taxon>
        <taxon>Ascosphaera</taxon>
    </lineage>
</organism>
<comment type="caution">
    <text evidence="11">The sequence shown here is derived from an EMBL/GenBank/DDBJ whole genome shotgun (WGS) entry which is preliminary data.</text>
</comment>
<evidence type="ECO:0000256" key="5">
    <source>
        <dbReference type="ARBA" id="ARBA00022729"/>
    </source>
</evidence>
<evidence type="ECO:0000256" key="9">
    <source>
        <dbReference type="SAM" id="MobiDB-lite"/>
    </source>
</evidence>
<keyword evidence="4" id="KW-0812">Transmembrane</keyword>
<reference evidence="11 12" key="1">
    <citation type="journal article" date="2016" name="Genome Biol. Evol.">
        <title>Divergent and convergent evolution of fungal pathogenicity.</title>
        <authorList>
            <person name="Shang Y."/>
            <person name="Xiao G."/>
            <person name="Zheng P."/>
            <person name="Cen K."/>
            <person name="Zhan S."/>
            <person name="Wang C."/>
        </authorList>
    </citation>
    <scope>NUCLEOTIDE SEQUENCE [LARGE SCALE GENOMIC DNA]</scope>
    <source>
        <strain evidence="11 12">ARSEF 7405</strain>
    </source>
</reference>
<keyword evidence="12" id="KW-1185">Reference proteome</keyword>
<dbReference type="GO" id="GO:0018279">
    <property type="term" value="P:protein N-linked glycosylation via asparagine"/>
    <property type="evidence" value="ECO:0007669"/>
    <property type="project" value="TreeGrafter"/>
</dbReference>
<dbReference type="AlphaFoldDB" id="A0A167ZI02"/>
<gene>
    <name evidence="11" type="ORF">AAP_02768</name>
</gene>
<evidence type="ECO:0000256" key="8">
    <source>
        <dbReference type="ARBA" id="ARBA00023136"/>
    </source>
</evidence>
<dbReference type="InterPro" id="IPR021149">
    <property type="entry name" value="OligosaccharylTrfase_OST3/OST6"/>
</dbReference>
<evidence type="ECO:0000256" key="4">
    <source>
        <dbReference type="ARBA" id="ARBA00022692"/>
    </source>
</evidence>
<dbReference type="PANTHER" id="PTHR12692">
    <property type="entry name" value="DOLICHYL-DIPHOSPHOOLIGOSACCHARIDE--PROTEIN GLYCOSYLTRANSFERASE-RELATED"/>
    <property type="match status" value="1"/>
</dbReference>
<keyword evidence="11" id="KW-0808">Transferase</keyword>
<evidence type="ECO:0000313" key="11">
    <source>
        <dbReference type="EMBL" id="KZZ92687.1"/>
    </source>
</evidence>
<dbReference type="GO" id="GO:0016740">
    <property type="term" value="F:transferase activity"/>
    <property type="evidence" value="ECO:0007669"/>
    <property type="project" value="UniProtKB-KW"/>
</dbReference>
<comment type="subcellular location">
    <subcellularLocation>
        <location evidence="2">Endoplasmic reticulum membrane</location>
        <topology evidence="2">Multi-pass membrane protein</topology>
    </subcellularLocation>
</comment>
<feature type="region of interest" description="Disordered" evidence="9">
    <location>
        <begin position="103"/>
        <end position="131"/>
    </location>
</feature>
<dbReference type="Proteomes" id="UP000242877">
    <property type="component" value="Unassembled WGS sequence"/>
</dbReference>
<keyword evidence="8" id="KW-0472">Membrane</keyword>
<evidence type="ECO:0000256" key="3">
    <source>
        <dbReference type="ARBA" id="ARBA00009561"/>
    </source>
</evidence>
<keyword evidence="5 10" id="KW-0732">Signal</keyword>
<protein>
    <submittedName>
        <fullName evidence="11">Oligosaccharyl transferase subunit</fullName>
    </submittedName>
</protein>
<feature type="chain" id="PRO_5007894993" evidence="10">
    <location>
        <begin position="20"/>
        <end position="152"/>
    </location>
</feature>
<dbReference type="EMBL" id="AZGZ01000010">
    <property type="protein sequence ID" value="KZZ92687.1"/>
    <property type="molecule type" value="Genomic_DNA"/>
</dbReference>
<evidence type="ECO:0000256" key="2">
    <source>
        <dbReference type="ARBA" id="ARBA00004477"/>
    </source>
</evidence>
<feature type="compositionally biased region" description="Acidic residues" evidence="9">
    <location>
        <begin position="113"/>
        <end position="123"/>
    </location>
</feature>
<accession>A0A167ZI02</accession>
<dbReference type="Gene3D" id="3.40.30.10">
    <property type="entry name" value="Glutaredoxin"/>
    <property type="match status" value="1"/>
</dbReference>
<keyword evidence="6" id="KW-0256">Endoplasmic reticulum</keyword>
<comment type="function">
    <text evidence="1">Subunit of the oligosaccharyl transferase (OST) complex that catalyzes the initial transfer of a defined glycan (Glc(3)Man(9)GlcNAc(2) in eukaryotes) from the lipid carrier dolichol-pyrophosphate to an asparagine residue within an Asn-X-Ser/Thr consensus motif in nascent polypeptide chains, the first step in protein N-glycosylation. N-glycosylation occurs cotranslationally and the complex associates with the Sec61 complex at the channel-forming translocon complex that mediates protein translocation across the endoplasmic reticulum (ER). All subunits are required for a maximal enzyme activity.</text>
</comment>
<feature type="signal peptide" evidence="10">
    <location>
        <begin position="1"/>
        <end position="19"/>
    </location>
</feature>
<sequence length="152" mass="16419">MKPIHILTSLLATLTTSLAATSSPSSSSSTDRYTHYLSQSPKSSLELDETTYSDITAKPRDYFVATLFTARDLRYGCTVCTAVQPEYDLLARSFNKVALAQIKQGAKKKDGQDGQDGDGDGEGEVPKVIFGSLDFGNGRPVFQKVRGKISSS</sequence>
<name>A0A167ZI02_9EURO</name>
<evidence type="ECO:0000256" key="1">
    <source>
        <dbReference type="ARBA" id="ARBA00002791"/>
    </source>
</evidence>
<dbReference type="GO" id="GO:0008250">
    <property type="term" value="C:oligosaccharyltransferase complex"/>
    <property type="evidence" value="ECO:0007669"/>
    <property type="project" value="TreeGrafter"/>
</dbReference>
<keyword evidence="7" id="KW-1133">Transmembrane helix</keyword>